<dbReference type="AlphaFoldDB" id="A0A0V1D748"/>
<keyword evidence="3" id="KW-1185">Reference proteome</keyword>
<dbReference type="Pfam" id="PF13843">
    <property type="entry name" value="DDE_Tnp_1_7"/>
    <property type="match status" value="1"/>
</dbReference>
<evidence type="ECO:0000313" key="2">
    <source>
        <dbReference type="EMBL" id="KRY57275.1"/>
    </source>
</evidence>
<comment type="caution">
    <text evidence="2">The sequence shown here is derived from an EMBL/GenBank/DDBJ whole genome shotgun (WGS) entry which is preliminary data.</text>
</comment>
<dbReference type="Proteomes" id="UP000054653">
    <property type="component" value="Unassembled WGS sequence"/>
</dbReference>
<dbReference type="InterPro" id="IPR029526">
    <property type="entry name" value="PGBD"/>
</dbReference>
<dbReference type="OMA" id="VNTHILF"/>
<dbReference type="PANTHER" id="PTHR47272">
    <property type="entry name" value="DDE_TNP_1_7 DOMAIN-CONTAINING PROTEIN"/>
    <property type="match status" value="1"/>
</dbReference>
<dbReference type="PANTHER" id="PTHR47272:SF2">
    <property type="entry name" value="PIGGYBAC TRANSPOSABLE ELEMENT-DERIVED PROTEIN 3-LIKE"/>
    <property type="match status" value="1"/>
</dbReference>
<organism evidence="2 3">
    <name type="scientific">Trichinella britovi</name>
    <name type="common">Parasitic roundworm</name>
    <dbReference type="NCBI Taxonomy" id="45882"/>
    <lineage>
        <taxon>Eukaryota</taxon>
        <taxon>Metazoa</taxon>
        <taxon>Ecdysozoa</taxon>
        <taxon>Nematoda</taxon>
        <taxon>Enoplea</taxon>
        <taxon>Dorylaimia</taxon>
        <taxon>Trichinellida</taxon>
        <taxon>Trichinellidae</taxon>
        <taxon>Trichinella</taxon>
    </lineage>
</organism>
<sequence length="162" mass="18793">MLSGTVLIKKTRGSFDYRSDGKFYVAKWHDNSLVTVASSWQTHNPVHKSKRRIEGQRRDISQPNLIRSYNTGMGGVDLLDRFSLACRPSIRGKKWYWSLFMNVLNVAAVAAWRIHCKAKRKSLRHLEFRRQVLLCLLQGDRQEEGRRVRRPAGQLSHLPSFS</sequence>
<gene>
    <name evidence="2" type="primary">PGBD3</name>
    <name evidence="2" type="ORF">T03_17823</name>
</gene>
<dbReference type="STRING" id="45882.A0A0V1D748"/>
<name>A0A0V1D748_TRIBR</name>
<feature type="domain" description="PiggyBac transposable element-derived protein" evidence="1">
    <location>
        <begin position="9"/>
        <end position="112"/>
    </location>
</feature>
<accession>A0A0V1D748</accession>
<protein>
    <submittedName>
        <fullName evidence="2">PiggyBac transposable element-derived protein 3</fullName>
    </submittedName>
</protein>
<evidence type="ECO:0000259" key="1">
    <source>
        <dbReference type="Pfam" id="PF13843"/>
    </source>
</evidence>
<evidence type="ECO:0000313" key="3">
    <source>
        <dbReference type="Proteomes" id="UP000054653"/>
    </source>
</evidence>
<proteinExistence type="predicted"/>
<reference evidence="2 3" key="1">
    <citation type="submission" date="2015-01" db="EMBL/GenBank/DDBJ databases">
        <title>Evolution of Trichinella species and genotypes.</title>
        <authorList>
            <person name="Korhonen P.K."/>
            <person name="Edoardo P."/>
            <person name="Giuseppe L.R."/>
            <person name="Gasser R.B."/>
        </authorList>
    </citation>
    <scope>NUCLEOTIDE SEQUENCE [LARGE SCALE GENOMIC DNA]</scope>
    <source>
        <strain evidence="2">ISS120</strain>
    </source>
</reference>
<dbReference type="EMBL" id="JYDI01000033">
    <property type="protein sequence ID" value="KRY57275.1"/>
    <property type="molecule type" value="Genomic_DNA"/>
</dbReference>